<evidence type="ECO:0000313" key="3">
    <source>
        <dbReference type="Proteomes" id="UP000236488"/>
    </source>
</evidence>
<reference evidence="2 3" key="1">
    <citation type="journal article" date="2018" name="Int. J. Syst. Evol. Microbiol.">
        <title>Rubneribacter badeniensis gen. nov., sp. nov. and Enteroscipio rubneri gen. nov., sp. nov., new members of the Eggerthellaceae isolated from human faeces.</title>
        <authorList>
            <person name="Danylec N."/>
            <person name="Gobl A."/>
            <person name="Stoll D.A."/>
            <person name="Hetzer B."/>
            <person name="Kulling S.E."/>
            <person name="Huch M."/>
        </authorList>
    </citation>
    <scope>NUCLEOTIDE SEQUENCE [LARGE SCALE GENOMIC DNA]</scope>
    <source>
        <strain evidence="2 3">ResAG-85</strain>
    </source>
</reference>
<reference evidence="1" key="3">
    <citation type="submission" date="2021-09" db="EMBL/GenBank/DDBJ databases">
        <authorList>
            <person name="Gilroy R."/>
        </authorList>
    </citation>
    <scope>NUCLEOTIDE SEQUENCE</scope>
    <source>
        <strain evidence="1">USAMLcec12-2067</strain>
    </source>
</reference>
<proteinExistence type="predicted"/>
<protein>
    <submittedName>
        <fullName evidence="2">Uncharacterized protein</fullName>
    </submittedName>
</protein>
<keyword evidence="3" id="KW-1185">Reference proteome</keyword>
<name>A0A2K2U8T1_9ACTN</name>
<dbReference type="Proteomes" id="UP000236488">
    <property type="component" value="Unassembled WGS sequence"/>
</dbReference>
<organism evidence="2 3">
    <name type="scientific">Rubneribacter badeniensis</name>
    <dbReference type="NCBI Taxonomy" id="2070688"/>
    <lineage>
        <taxon>Bacteria</taxon>
        <taxon>Bacillati</taxon>
        <taxon>Actinomycetota</taxon>
        <taxon>Coriobacteriia</taxon>
        <taxon>Eggerthellales</taxon>
        <taxon>Eggerthellaceae</taxon>
        <taxon>Rubneribacter</taxon>
    </lineage>
</organism>
<dbReference type="RefSeq" id="WP_087195339.1">
    <property type="nucleotide sequence ID" value="NZ_DBEYRC010000142.1"/>
</dbReference>
<accession>A0A2K2U8T1</accession>
<dbReference type="EMBL" id="DYZL01000235">
    <property type="protein sequence ID" value="HJH44429.1"/>
    <property type="molecule type" value="Genomic_DNA"/>
</dbReference>
<evidence type="ECO:0000313" key="1">
    <source>
        <dbReference type="EMBL" id="HJH44429.1"/>
    </source>
</evidence>
<reference evidence="1" key="2">
    <citation type="journal article" date="2021" name="PeerJ">
        <title>Extensive microbial diversity within the chicken gut microbiome revealed by metagenomics and culture.</title>
        <authorList>
            <person name="Gilroy R."/>
            <person name="Ravi A."/>
            <person name="Getino M."/>
            <person name="Pursley I."/>
            <person name="Horton D.L."/>
            <person name="Alikhan N.F."/>
            <person name="Baker D."/>
            <person name="Gharbi K."/>
            <person name="Hall N."/>
            <person name="Watson M."/>
            <person name="Adriaenssens E.M."/>
            <person name="Foster-Nyarko E."/>
            <person name="Jarju S."/>
            <person name="Secka A."/>
            <person name="Antonio M."/>
            <person name="Oren A."/>
            <person name="Chaudhuri R.R."/>
            <person name="La Ragione R."/>
            <person name="Hildebrand F."/>
            <person name="Pallen M.J."/>
        </authorList>
    </citation>
    <scope>NUCLEOTIDE SEQUENCE</scope>
    <source>
        <strain evidence="1">USAMLcec12-2067</strain>
    </source>
</reference>
<dbReference type="AlphaFoldDB" id="A0A2K2U8T1"/>
<evidence type="ECO:0000313" key="2">
    <source>
        <dbReference type="EMBL" id="PNV66652.1"/>
    </source>
</evidence>
<gene>
    <name evidence="2" type="ORF">C2L80_00565</name>
    <name evidence="1" type="ORF">K8V16_11630</name>
</gene>
<dbReference type="EMBL" id="PPEL01000001">
    <property type="protein sequence ID" value="PNV66652.1"/>
    <property type="molecule type" value="Genomic_DNA"/>
</dbReference>
<dbReference type="Proteomes" id="UP000789325">
    <property type="component" value="Unassembled WGS sequence"/>
</dbReference>
<sequence>MGKALKTLLALAVIAAVAGAGAFALSERGMLPGALSDAAEEAKATATNAALDMSGLKDRVRDTLEANRDGIAQATGLSGAEFDAAIDGLAIDSWKAAPLPADAQPAATYDGAFAGVEGAVTTYDDPGYVTVEAYGQTVTFQVPESAQAYLPYLASAQ</sequence>
<comment type="caution">
    <text evidence="2">The sequence shown here is derived from an EMBL/GenBank/DDBJ whole genome shotgun (WGS) entry which is preliminary data.</text>
</comment>